<feature type="non-terminal residue" evidence="1">
    <location>
        <position position="42"/>
    </location>
</feature>
<sequence length="42" mass="5065">YHVRITLQELLGLGGPRFTFYQYCLHASHIQDVNFDKYNYSR</sequence>
<protein>
    <submittedName>
        <fullName evidence="1">8418_t:CDS:1</fullName>
    </submittedName>
</protein>
<name>A0ACA9NZV0_9GLOM</name>
<comment type="caution">
    <text evidence="1">The sequence shown here is derived from an EMBL/GenBank/DDBJ whole genome shotgun (WGS) entry which is preliminary data.</text>
</comment>
<keyword evidence="2" id="KW-1185">Reference proteome</keyword>
<organism evidence="1 2">
    <name type="scientific">Scutellospora calospora</name>
    <dbReference type="NCBI Taxonomy" id="85575"/>
    <lineage>
        <taxon>Eukaryota</taxon>
        <taxon>Fungi</taxon>
        <taxon>Fungi incertae sedis</taxon>
        <taxon>Mucoromycota</taxon>
        <taxon>Glomeromycotina</taxon>
        <taxon>Glomeromycetes</taxon>
        <taxon>Diversisporales</taxon>
        <taxon>Gigasporaceae</taxon>
        <taxon>Scutellospora</taxon>
    </lineage>
</organism>
<accession>A0ACA9NZV0</accession>
<dbReference type="Proteomes" id="UP000789860">
    <property type="component" value="Unassembled WGS sequence"/>
</dbReference>
<feature type="non-terminal residue" evidence="1">
    <location>
        <position position="1"/>
    </location>
</feature>
<evidence type="ECO:0000313" key="2">
    <source>
        <dbReference type="Proteomes" id="UP000789860"/>
    </source>
</evidence>
<evidence type="ECO:0000313" key="1">
    <source>
        <dbReference type="EMBL" id="CAG8685796.1"/>
    </source>
</evidence>
<proteinExistence type="predicted"/>
<dbReference type="EMBL" id="CAJVPM010033612">
    <property type="protein sequence ID" value="CAG8685796.1"/>
    <property type="molecule type" value="Genomic_DNA"/>
</dbReference>
<gene>
    <name evidence="1" type="ORF">SCALOS_LOCUS9901</name>
</gene>
<reference evidence="1" key="1">
    <citation type="submission" date="2021-06" db="EMBL/GenBank/DDBJ databases">
        <authorList>
            <person name="Kallberg Y."/>
            <person name="Tangrot J."/>
            <person name="Rosling A."/>
        </authorList>
    </citation>
    <scope>NUCLEOTIDE SEQUENCE</scope>
    <source>
        <strain evidence="1">AU212A</strain>
    </source>
</reference>